<dbReference type="EMBL" id="CM046105">
    <property type="protein sequence ID" value="KAI8435120.1"/>
    <property type="molecule type" value="Genomic_DNA"/>
</dbReference>
<evidence type="ECO:0000313" key="2">
    <source>
        <dbReference type="Proteomes" id="UP001064048"/>
    </source>
</evidence>
<name>A0ACC0KFW3_CHOFU</name>
<gene>
    <name evidence="1" type="ORF">MSG28_003502</name>
</gene>
<protein>
    <submittedName>
        <fullName evidence="1">Uncharacterized protein</fullName>
    </submittedName>
</protein>
<reference evidence="1 2" key="1">
    <citation type="journal article" date="2022" name="Genome Biol. Evol.">
        <title>The Spruce Budworm Genome: Reconstructing the Evolutionary History of Antifreeze Proteins.</title>
        <authorList>
            <person name="Beliveau C."/>
            <person name="Gagne P."/>
            <person name="Picq S."/>
            <person name="Vernygora O."/>
            <person name="Keeling C.I."/>
            <person name="Pinkney K."/>
            <person name="Doucet D."/>
            <person name="Wen F."/>
            <person name="Johnston J.S."/>
            <person name="Maaroufi H."/>
            <person name="Boyle B."/>
            <person name="Laroche J."/>
            <person name="Dewar K."/>
            <person name="Juretic N."/>
            <person name="Blackburn G."/>
            <person name="Nisole A."/>
            <person name="Brunet B."/>
            <person name="Brandao M."/>
            <person name="Lumley L."/>
            <person name="Duan J."/>
            <person name="Quan G."/>
            <person name="Lucarotti C.J."/>
            <person name="Roe A.D."/>
            <person name="Sperling F.A.H."/>
            <person name="Levesque R.C."/>
            <person name="Cusson M."/>
        </authorList>
    </citation>
    <scope>NUCLEOTIDE SEQUENCE [LARGE SCALE GENOMIC DNA]</scope>
    <source>
        <strain evidence="1">Glfc:IPQL:Cfum</strain>
    </source>
</reference>
<accession>A0ACC0KFW3</accession>
<keyword evidence="2" id="KW-1185">Reference proteome</keyword>
<proteinExistence type="predicted"/>
<dbReference type="Proteomes" id="UP001064048">
    <property type="component" value="Chromosome 5"/>
</dbReference>
<comment type="caution">
    <text evidence="1">The sequence shown here is derived from an EMBL/GenBank/DDBJ whole genome shotgun (WGS) entry which is preliminary data.</text>
</comment>
<evidence type="ECO:0000313" key="1">
    <source>
        <dbReference type="EMBL" id="KAI8435120.1"/>
    </source>
</evidence>
<organism evidence="1 2">
    <name type="scientific">Choristoneura fumiferana</name>
    <name type="common">Spruce budworm moth</name>
    <name type="synonym">Archips fumiferana</name>
    <dbReference type="NCBI Taxonomy" id="7141"/>
    <lineage>
        <taxon>Eukaryota</taxon>
        <taxon>Metazoa</taxon>
        <taxon>Ecdysozoa</taxon>
        <taxon>Arthropoda</taxon>
        <taxon>Hexapoda</taxon>
        <taxon>Insecta</taxon>
        <taxon>Pterygota</taxon>
        <taxon>Neoptera</taxon>
        <taxon>Endopterygota</taxon>
        <taxon>Lepidoptera</taxon>
        <taxon>Glossata</taxon>
        <taxon>Ditrysia</taxon>
        <taxon>Tortricoidea</taxon>
        <taxon>Tortricidae</taxon>
        <taxon>Tortricinae</taxon>
        <taxon>Choristoneura</taxon>
    </lineage>
</organism>
<sequence length="1916" mass="211647">MKAALVLFVLACALALASSDLVCGSKYCKQNPCSAPTITSNKCRSPAVYRPNHAGKCACCPACVTLLCNMKAALVLFVLACALALASSDLVCGSKYCKQNPCSAPTITSNKCRSPAVYRPNHAGKCACCPACVTLLFKLNKDINAVNMEKTNNIRHRTRGAKPNGVLEPRNQTKQDPEFTNRESPLTVLIQGSLHLRAIYHIFVVILLILLCDTVIYDLVERGNLIWKGLAITGLATLQTALVAVPVWDLGRKHLALASGATVTCEMFRFVMKIHAVTIACASRWQVAAIIFYNSFLWERFILPYWSDYGKETQCYRIEQKNKISIYHLVQCIMEATSKTRTPSRCREWERQRRNKFNDAITRLGEAVRAIHKVNDSNEKDTENVQLPKIEIVQKAIVCLTNCAQEKTQLKAEILALQVKIEAASINKTTKKDASTQAHISFIKKNQNEKYLKLLMLKKSKRNALKEKSVLTTNATVESEAKKGSKYLVNNVTPPKILPKCDIMAKKRTENTIVVLPAAPYLFPQRPLFLPAVPPAFVIVDPNMQTLNKPSVPVVNRTVGDTTKTTMVNILPISAYSRPLSASKAKKTNMKVKCNIQKKYKKKSKTTSTVKEPAAVDTEISMTNESSKDKKKDVEMLVPDKSKEVLVSNTSSQCVITPPKTVTQTKTDNNAHTNKENDEVVSKNKETIDSSKVMETSNNNSAEITENVDINQKSLPLTQTNQSEIHKEVNICIKTTSVEDKDKENKLPNILDTALCENGVDGGNARLELAEEFLAASPTAAFLMSFPLVSGNRADSPADDTSNAIQPNIKENATAQLAIPPPSTDTYFEKPNSTDIKTKAILKQLPASSNTSNKQPSQHKYVDNNAINKPAEIKSSNSIPITNVSTDNPFLSLTMPSIIITTTQPDTFTLDFDCSMSKTVPSQSSSYVTSSNLFYKSDPFSNVKSAISMAVAEVNEQLLGPMNHSLHFIVAETYGKEEESILQVATLWAANVSAFIGPQETCVHEGRMAAAFNLPMISYYCRDVASSNKEKYATFARTRPSDTDISRAVVAVLTHYNFKHVSIVYLNAPTKDFSRLANAIITAVREKQISVLRIESYQHSYHFIDTQENYTLNPFLDIVRKTYKDTRIYVSVGNYYDHLGLMMALDAMQLLDSGEYAAIGVDVEKYDPEQAVAYLSGPLRTEPLPARAFRSFLAVTPSPAPSYSDFAAKVNQRLTEPPFNFSNPLVHVSSKGAKVQDSSATGNGNAMVIVSGNPEKSGGSAGGVRSSQVSLSSNPDLDFRYSAIFTEVALYRGRLLSVKRIRRHQIDITREIKKELKIMRDLQHDNVNGFVGACIEPPNYHGALRPSNCLVDARWVVKLADFGLRAFRAGELPPTEPNDIRSHIDSLVYLAPELLRAAGWGDAAAAEPCEGSPAADVYAFALVLYEMHTRRGPFGADAPPGPALLRRLATAQPTPYRPPVDVLTAQFDCSRECCVECWAEEPALRPDFKAIRTRLRPLRKGMKPNIFDNMIAMMEKYANNLEVLVDERTDQLQEEKKKTEALLEEMLPVPVAEQLKRGHRVMPESYDSVTIYFSDIVGFTAMSAESTPLQVVDFLNDLYTCFDSILENFDVYKVETIGDAYMVVSGLPIRNGIMHAGEVASMALALLSATQSFRVRHRPDQRLLLRVGIHSGPVCAGVVGLKMPRYCLFGDTVNTASRFESTGAPLKIHCSSTCKGLLDKLGGYILEERGIVAMKGKRDQVTYWLKGEEKETAAARAHRRAQAEGASQLAAEKRGQRSSLKNKSWKNQIGVLHRCCSLESPKKLRFASGNLLELSHTDSVLHHRSDEYLMEVIGDSRLAPAQRGDLLEAPSLRHEHTSVSCPIIEHTETSPVPLATNSCATLPHDHKRTKPCDIKLVVNGCSYNENEAGIPLLADA</sequence>